<sequence length="182" mass="19872">MWKKLMCAAALGAAAAGASAQTVWDFSYTGFLNRETNVFDPALRFSGTFAGADDDGNGEIDITELRHFSWDDRLYVDRGGRPCGPSDCELRDFTFDLSRKQLNFSTEWEYADEASRSAGSTVSGWQLTFFGYTQGGGTFASNLLWTPNTRFVITAVPEPASALMLGVGLVAVGALARRRRRG</sequence>
<feature type="chain" id="PRO_5015335827" description="Ice-binding protein C-terminal domain-containing protein" evidence="2">
    <location>
        <begin position="21"/>
        <end position="182"/>
    </location>
</feature>
<dbReference type="Proteomes" id="UP000240505">
    <property type="component" value="Chromosome"/>
</dbReference>
<organism evidence="4 5">
    <name type="scientific">Pseudoduganella armeniaca</name>
    <dbReference type="NCBI Taxonomy" id="2072590"/>
    <lineage>
        <taxon>Bacteria</taxon>
        <taxon>Pseudomonadati</taxon>
        <taxon>Pseudomonadota</taxon>
        <taxon>Betaproteobacteria</taxon>
        <taxon>Burkholderiales</taxon>
        <taxon>Oxalobacteraceae</taxon>
        <taxon>Telluria group</taxon>
        <taxon>Pseudoduganella</taxon>
    </lineage>
</organism>
<gene>
    <name evidence="4" type="ORF">C9I28_10435</name>
</gene>
<dbReference type="OrthoDB" id="8756941at2"/>
<keyword evidence="1" id="KW-1133">Transmembrane helix</keyword>
<dbReference type="Pfam" id="PF07589">
    <property type="entry name" value="PEP-CTERM"/>
    <property type="match status" value="1"/>
</dbReference>
<dbReference type="NCBIfam" id="TIGR02595">
    <property type="entry name" value="PEP_CTERM"/>
    <property type="match status" value="1"/>
</dbReference>
<protein>
    <recommendedName>
        <fullName evidence="3">Ice-binding protein C-terminal domain-containing protein</fullName>
    </recommendedName>
</protein>
<dbReference type="InterPro" id="IPR013424">
    <property type="entry name" value="Ice-binding_C"/>
</dbReference>
<name>A0A2R4C8Y2_9BURK</name>
<dbReference type="RefSeq" id="WP_107141446.1">
    <property type="nucleotide sequence ID" value="NZ_CP028324.1"/>
</dbReference>
<evidence type="ECO:0000256" key="2">
    <source>
        <dbReference type="SAM" id="SignalP"/>
    </source>
</evidence>
<feature type="domain" description="Ice-binding protein C-terminal" evidence="3">
    <location>
        <begin position="155"/>
        <end position="180"/>
    </location>
</feature>
<dbReference type="AlphaFoldDB" id="A0A2R4C8Y2"/>
<evidence type="ECO:0000313" key="5">
    <source>
        <dbReference type="Proteomes" id="UP000240505"/>
    </source>
</evidence>
<evidence type="ECO:0000313" key="4">
    <source>
        <dbReference type="EMBL" id="AVR96094.1"/>
    </source>
</evidence>
<keyword evidence="1" id="KW-0472">Membrane</keyword>
<dbReference type="KEGG" id="masz:C9I28_10435"/>
<evidence type="ECO:0000256" key="1">
    <source>
        <dbReference type="SAM" id="Phobius"/>
    </source>
</evidence>
<keyword evidence="1" id="KW-0812">Transmembrane</keyword>
<reference evidence="4 5" key="1">
    <citation type="submission" date="2018-03" db="EMBL/GenBank/DDBJ databases">
        <title>Massilia armeniaca sp. nov., isolated from desert soil.</title>
        <authorList>
            <person name="Huang H."/>
            <person name="Ren M."/>
        </authorList>
    </citation>
    <scope>NUCLEOTIDE SEQUENCE [LARGE SCALE GENOMIC DNA]</scope>
    <source>
        <strain evidence="4 5">ZMN-3</strain>
    </source>
</reference>
<proteinExistence type="predicted"/>
<keyword evidence="5" id="KW-1185">Reference proteome</keyword>
<keyword evidence="2" id="KW-0732">Signal</keyword>
<feature type="transmembrane region" description="Helical" evidence="1">
    <location>
        <begin position="159"/>
        <end position="176"/>
    </location>
</feature>
<feature type="signal peptide" evidence="2">
    <location>
        <begin position="1"/>
        <end position="20"/>
    </location>
</feature>
<evidence type="ECO:0000259" key="3">
    <source>
        <dbReference type="Pfam" id="PF07589"/>
    </source>
</evidence>
<accession>A0A2R4C8Y2</accession>
<dbReference type="EMBL" id="CP028324">
    <property type="protein sequence ID" value="AVR96094.1"/>
    <property type="molecule type" value="Genomic_DNA"/>
</dbReference>